<gene>
    <name evidence="2" type="ORF">CCMP2556_LOCUS44886</name>
</gene>
<protein>
    <submittedName>
        <fullName evidence="2">Uncharacterized protein</fullName>
    </submittedName>
</protein>
<feature type="compositionally biased region" description="Basic residues" evidence="1">
    <location>
        <begin position="177"/>
        <end position="187"/>
    </location>
</feature>
<feature type="compositionally biased region" description="Polar residues" evidence="1">
    <location>
        <begin position="1"/>
        <end position="11"/>
    </location>
</feature>
<dbReference type="Proteomes" id="UP001642484">
    <property type="component" value="Unassembled WGS sequence"/>
</dbReference>
<evidence type="ECO:0000313" key="3">
    <source>
        <dbReference type="Proteomes" id="UP001642484"/>
    </source>
</evidence>
<keyword evidence="3" id="KW-1185">Reference proteome</keyword>
<accession>A0ABP0R1I2</accession>
<sequence>VSESSPPSTSAERSERQPRREFTEEEKAKIASLSGRVRDEGAKQLLAKQLQGLGVGNEFMNLTTGAIKTRKPKKEKTPEEEAMVEMKKMQKKWKSLLNDLDYAINGLFEYEVRNCKELVAALENHRPHAEKCFDNVDAKASVLLSEVDALEFTSFLEEQKHQAQPIEVDVRDAKRRITVAKGPKKKTPQPPVESEAESE</sequence>
<feature type="non-terminal residue" evidence="2">
    <location>
        <position position="1"/>
    </location>
</feature>
<comment type="caution">
    <text evidence="2">The sequence shown here is derived from an EMBL/GenBank/DDBJ whole genome shotgun (WGS) entry which is preliminary data.</text>
</comment>
<feature type="compositionally biased region" description="Basic and acidic residues" evidence="1">
    <location>
        <begin position="12"/>
        <end position="29"/>
    </location>
</feature>
<feature type="region of interest" description="Disordered" evidence="1">
    <location>
        <begin position="1"/>
        <end position="29"/>
    </location>
</feature>
<dbReference type="EMBL" id="CAXAMN010025294">
    <property type="protein sequence ID" value="CAK9094069.1"/>
    <property type="molecule type" value="Genomic_DNA"/>
</dbReference>
<evidence type="ECO:0000256" key="1">
    <source>
        <dbReference type="SAM" id="MobiDB-lite"/>
    </source>
</evidence>
<proteinExistence type="predicted"/>
<evidence type="ECO:0000313" key="2">
    <source>
        <dbReference type="EMBL" id="CAK9094069.1"/>
    </source>
</evidence>
<reference evidence="2 3" key="1">
    <citation type="submission" date="2024-02" db="EMBL/GenBank/DDBJ databases">
        <authorList>
            <person name="Chen Y."/>
            <person name="Shah S."/>
            <person name="Dougan E. K."/>
            <person name="Thang M."/>
            <person name="Chan C."/>
        </authorList>
    </citation>
    <scope>NUCLEOTIDE SEQUENCE [LARGE SCALE GENOMIC DNA]</scope>
</reference>
<feature type="region of interest" description="Disordered" evidence="1">
    <location>
        <begin position="177"/>
        <end position="199"/>
    </location>
</feature>
<organism evidence="2 3">
    <name type="scientific">Durusdinium trenchii</name>
    <dbReference type="NCBI Taxonomy" id="1381693"/>
    <lineage>
        <taxon>Eukaryota</taxon>
        <taxon>Sar</taxon>
        <taxon>Alveolata</taxon>
        <taxon>Dinophyceae</taxon>
        <taxon>Suessiales</taxon>
        <taxon>Symbiodiniaceae</taxon>
        <taxon>Durusdinium</taxon>
    </lineage>
</organism>
<name>A0ABP0R1I2_9DINO</name>